<dbReference type="Pfam" id="PF07724">
    <property type="entry name" value="AAA_2"/>
    <property type="match status" value="1"/>
</dbReference>
<keyword evidence="4 6" id="KW-0067">ATP-binding</keyword>
<comment type="similarity">
    <text evidence="1 6">Belongs to the ClpA/ClpB family.</text>
</comment>
<feature type="coiled-coil region" evidence="7">
    <location>
        <begin position="366"/>
        <end position="453"/>
    </location>
</feature>
<evidence type="ECO:0000256" key="5">
    <source>
        <dbReference type="ARBA" id="ARBA00023186"/>
    </source>
</evidence>
<dbReference type="PROSITE" id="PS00870">
    <property type="entry name" value="CLPAB_1"/>
    <property type="match status" value="1"/>
</dbReference>
<dbReference type="InterPro" id="IPR003593">
    <property type="entry name" value="AAA+_ATPase"/>
</dbReference>
<dbReference type="Pfam" id="PF10431">
    <property type="entry name" value="ClpB_D2-small"/>
    <property type="match status" value="1"/>
</dbReference>
<dbReference type="GO" id="GO:0042026">
    <property type="term" value="P:protein refolding"/>
    <property type="evidence" value="ECO:0007669"/>
    <property type="project" value="TreeGrafter"/>
</dbReference>
<dbReference type="GO" id="GO:0034605">
    <property type="term" value="P:cellular response to heat"/>
    <property type="evidence" value="ECO:0007669"/>
    <property type="project" value="TreeGrafter"/>
</dbReference>
<evidence type="ECO:0000256" key="4">
    <source>
        <dbReference type="ARBA" id="ARBA00022840"/>
    </source>
</evidence>
<dbReference type="CDD" id="cd00009">
    <property type="entry name" value="AAA"/>
    <property type="match status" value="1"/>
</dbReference>
<protein>
    <recommendedName>
        <fullName evidence="12">Clp R domain-containing protein</fullName>
    </recommendedName>
</protein>
<name>A0A2T9Z9E2_9FUNG</name>
<dbReference type="EMBL" id="MBFS01001288">
    <property type="protein sequence ID" value="PVV01204.1"/>
    <property type="molecule type" value="Genomic_DNA"/>
</dbReference>
<evidence type="ECO:0000313" key="10">
    <source>
        <dbReference type="EMBL" id="PVV01204.1"/>
    </source>
</evidence>
<feature type="domain" description="Clp ATPase C-terminal" evidence="9">
    <location>
        <begin position="731"/>
        <end position="825"/>
    </location>
</feature>
<dbReference type="GO" id="GO:0005759">
    <property type="term" value="C:mitochondrial matrix"/>
    <property type="evidence" value="ECO:0007669"/>
    <property type="project" value="TreeGrafter"/>
</dbReference>
<evidence type="ECO:0000256" key="2">
    <source>
        <dbReference type="ARBA" id="ARBA00022737"/>
    </source>
</evidence>
<dbReference type="PROSITE" id="PS00871">
    <property type="entry name" value="CLPAB_2"/>
    <property type="match status" value="1"/>
</dbReference>
<proteinExistence type="inferred from homology"/>
<evidence type="ECO:0000313" key="11">
    <source>
        <dbReference type="Proteomes" id="UP000245609"/>
    </source>
</evidence>
<keyword evidence="11" id="KW-1185">Reference proteome</keyword>
<dbReference type="Proteomes" id="UP000245609">
    <property type="component" value="Unassembled WGS sequence"/>
</dbReference>
<dbReference type="AlphaFoldDB" id="A0A2T9Z9E2"/>
<keyword evidence="3 6" id="KW-0547">Nucleotide-binding</keyword>
<dbReference type="FunFam" id="3.40.50.300:FF:000025">
    <property type="entry name" value="ATP-dependent Clp protease subunit"/>
    <property type="match status" value="1"/>
</dbReference>
<evidence type="ECO:0000256" key="3">
    <source>
        <dbReference type="ARBA" id="ARBA00022741"/>
    </source>
</evidence>
<dbReference type="SMART" id="SM01086">
    <property type="entry name" value="ClpB_D2-small"/>
    <property type="match status" value="1"/>
</dbReference>
<evidence type="ECO:0000256" key="7">
    <source>
        <dbReference type="SAM" id="Coils"/>
    </source>
</evidence>
<sequence length="833" mass="92668">MIASVNNSKHMCLKTTVLNTRLIQSRFSILKNTLPAASKLNFISARSFNSSSISNAKLLSNKDRNIVFGSSSVLKNAAFSQNNLLFPLRSNNLVIKRSYAIGPEGLKMKTSPEQAVSAYCIDLTKLASEGKLDPVIGRDEIIRRTIQVLSRRTKNNPVVIGDAGVGKTAIAEGLAQRIVKGEVPESMKSKKLIALDLGALIAGAKYRGEFEERLKAVINYASESDNIILFIDEMHMLLGLGKSDGSMDAGNLLKPALARGLIRCLGATTVDEYRMNIEKDKALERRFQPIMVSEPSVDDTISILRGLKEKYEVFHGVSIADGALITAAVLSNRYVQNRFLPDKAIDLVDEACSKLRTQQESKPEPIEELERSILTLQIELESLKKENDKQSMERSEKLNATLKEKQEKRDVLVEQWKIEKENIDKIQGARKKIDAARKELEQAERQGNLSRASELRYGIIPNLQKDLPQDSDHDHQQQTKLLNDRVTSDDIASVVSRATGIPVQSMVVGERQRLLNMESLLRSRVIGQDNAIASISDAVRLSRAGLQSDKRPIASFMFLGPTGVGKTELCKAIAQFLFGTDQAIIRVDMSEYMEKFSVSRLIGAPPGYVGYEQGGELTDAVRRKPYSVVLLDEIEKAHSDVSNILLQVLDEGKLTDSQGRVVDFRNTIVIMTSNIGAELIETDAIKSSSGKEDKTGTVSEATKGDVLELVKRNFSPEFTNRIDELVVFNRLSVEMLRKIVDIRLADLDKLLDPKQIKLEVSPEARDWLAETGYDPVFGARPLNRLIQKQIMNRLAKLIIEGRVKEQETVLVGLETNDKSEKSIVVYPNHDLES</sequence>
<dbReference type="FunFam" id="3.40.50.300:FF:000120">
    <property type="entry name" value="ATP-dependent chaperone ClpB"/>
    <property type="match status" value="1"/>
</dbReference>
<dbReference type="PANTHER" id="PTHR11638:SF176">
    <property type="entry name" value="HEAT SHOCK PROTEIN 78, MITOCHONDRIAL"/>
    <property type="match status" value="1"/>
</dbReference>
<organism evidence="10 11">
    <name type="scientific">Smittium megazygosporum</name>
    <dbReference type="NCBI Taxonomy" id="133381"/>
    <lineage>
        <taxon>Eukaryota</taxon>
        <taxon>Fungi</taxon>
        <taxon>Fungi incertae sedis</taxon>
        <taxon>Zoopagomycota</taxon>
        <taxon>Kickxellomycotina</taxon>
        <taxon>Harpellomycetes</taxon>
        <taxon>Harpellales</taxon>
        <taxon>Legeriomycetaceae</taxon>
        <taxon>Smittium</taxon>
    </lineage>
</organism>
<dbReference type="CDD" id="cd19499">
    <property type="entry name" value="RecA-like_ClpB_Hsp104-like"/>
    <property type="match status" value="1"/>
</dbReference>
<dbReference type="SUPFAM" id="SSF52540">
    <property type="entry name" value="P-loop containing nucleoside triphosphate hydrolases"/>
    <property type="match status" value="2"/>
</dbReference>
<dbReference type="FunFam" id="3.40.50.300:FF:000010">
    <property type="entry name" value="Chaperone clpB 1, putative"/>
    <property type="match status" value="1"/>
</dbReference>
<dbReference type="GO" id="GO:0016887">
    <property type="term" value="F:ATP hydrolysis activity"/>
    <property type="evidence" value="ECO:0007669"/>
    <property type="project" value="InterPro"/>
</dbReference>
<evidence type="ECO:0000259" key="8">
    <source>
        <dbReference type="SMART" id="SM00382"/>
    </source>
</evidence>
<evidence type="ECO:0000256" key="6">
    <source>
        <dbReference type="RuleBase" id="RU004432"/>
    </source>
</evidence>
<evidence type="ECO:0008006" key="12">
    <source>
        <dbReference type="Google" id="ProtNLM"/>
    </source>
</evidence>
<keyword evidence="2" id="KW-0677">Repeat</keyword>
<keyword evidence="7" id="KW-0175">Coiled coil</keyword>
<dbReference type="InterPro" id="IPR050130">
    <property type="entry name" value="ClpA_ClpB"/>
</dbReference>
<dbReference type="InterPro" id="IPR001270">
    <property type="entry name" value="ClpA/B"/>
</dbReference>
<dbReference type="InterPro" id="IPR027417">
    <property type="entry name" value="P-loop_NTPase"/>
</dbReference>
<dbReference type="SMART" id="SM00382">
    <property type="entry name" value="AAA"/>
    <property type="match status" value="2"/>
</dbReference>
<evidence type="ECO:0000256" key="1">
    <source>
        <dbReference type="ARBA" id="ARBA00008675"/>
    </source>
</evidence>
<dbReference type="PANTHER" id="PTHR11638">
    <property type="entry name" value="ATP-DEPENDENT CLP PROTEASE"/>
    <property type="match status" value="1"/>
</dbReference>
<keyword evidence="5 6" id="KW-0143">Chaperone</keyword>
<dbReference type="InterPro" id="IPR003959">
    <property type="entry name" value="ATPase_AAA_core"/>
</dbReference>
<gene>
    <name evidence="10" type="ORF">BB560_004386</name>
</gene>
<dbReference type="Gene3D" id="1.10.8.60">
    <property type="match status" value="1"/>
</dbReference>
<dbReference type="PRINTS" id="PR00300">
    <property type="entry name" value="CLPPROTEASEA"/>
</dbReference>
<dbReference type="STRING" id="133381.A0A2T9Z9E2"/>
<dbReference type="GO" id="GO:0005524">
    <property type="term" value="F:ATP binding"/>
    <property type="evidence" value="ECO:0007669"/>
    <property type="project" value="UniProtKB-KW"/>
</dbReference>
<dbReference type="OrthoDB" id="47330at2759"/>
<comment type="caution">
    <text evidence="10">The sequence shown here is derived from an EMBL/GenBank/DDBJ whole genome shotgun (WGS) entry which is preliminary data.</text>
</comment>
<dbReference type="InterPro" id="IPR041546">
    <property type="entry name" value="ClpA/ClpB_AAA_lid"/>
</dbReference>
<dbReference type="Pfam" id="PF17871">
    <property type="entry name" value="AAA_lid_9"/>
    <property type="match status" value="1"/>
</dbReference>
<feature type="domain" description="AAA+ ATPase" evidence="8">
    <location>
        <begin position="552"/>
        <end position="728"/>
    </location>
</feature>
<dbReference type="InterPro" id="IPR028299">
    <property type="entry name" value="ClpA/B_CS2"/>
</dbReference>
<reference evidence="10 11" key="1">
    <citation type="journal article" date="2018" name="MBio">
        <title>Comparative Genomics Reveals the Core Gene Toolbox for the Fungus-Insect Symbiosis.</title>
        <authorList>
            <person name="Wang Y."/>
            <person name="Stata M."/>
            <person name="Wang W."/>
            <person name="Stajich J.E."/>
            <person name="White M.M."/>
            <person name="Moncalvo J.M."/>
        </authorList>
    </citation>
    <scope>NUCLEOTIDE SEQUENCE [LARGE SCALE GENOMIC DNA]</scope>
    <source>
        <strain evidence="10 11">SC-DP-2</strain>
    </source>
</reference>
<evidence type="ECO:0000259" key="9">
    <source>
        <dbReference type="SMART" id="SM01086"/>
    </source>
</evidence>
<dbReference type="Gene3D" id="3.40.50.300">
    <property type="entry name" value="P-loop containing nucleotide triphosphate hydrolases"/>
    <property type="match status" value="3"/>
</dbReference>
<dbReference type="Pfam" id="PF00004">
    <property type="entry name" value="AAA"/>
    <property type="match status" value="1"/>
</dbReference>
<dbReference type="InterPro" id="IPR019489">
    <property type="entry name" value="Clp_ATPase_C"/>
</dbReference>
<accession>A0A2T9Z9E2</accession>
<feature type="domain" description="AAA+ ATPase" evidence="8">
    <location>
        <begin position="153"/>
        <end position="297"/>
    </location>
</feature>
<dbReference type="InterPro" id="IPR018368">
    <property type="entry name" value="ClpA/B_CS1"/>
</dbReference>
<dbReference type="GO" id="GO:0043335">
    <property type="term" value="P:protein unfolding"/>
    <property type="evidence" value="ECO:0007669"/>
    <property type="project" value="TreeGrafter"/>
</dbReference>